<dbReference type="Proteomes" id="UP001057402">
    <property type="component" value="Chromosome 12"/>
</dbReference>
<organism evidence="1 2">
    <name type="scientific">Melastoma candidum</name>
    <dbReference type="NCBI Taxonomy" id="119954"/>
    <lineage>
        <taxon>Eukaryota</taxon>
        <taxon>Viridiplantae</taxon>
        <taxon>Streptophyta</taxon>
        <taxon>Embryophyta</taxon>
        <taxon>Tracheophyta</taxon>
        <taxon>Spermatophyta</taxon>
        <taxon>Magnoliopsida</taxon>
        <taxon>eudicotyledons</taxon>
        <taxon>Gunneridae</taxon>
        <taxon>Pentapetalae</taxon>
        <taxon>rosids</taxon>
        <taxon>malvids</taxon>
        <taxon>Myrtales</taxon>
        <taxon>Melastomataceae</taxon>
        <taxon>Melastomatoideae</taxon>
        <taxon>Melastomateae</taxon>
        <taxon>Melastoma</taxon>
    </lineage>
</organism>
<accession>A0ACB9KZK1</accession>
<sequence length="267" mass="30153">MELCEGGESFDRIVQSGHFNKRAASKITKTIIEVIKVCHDNGVIHRDLKPENFLFANASESSPLKAIDFGLSTFFEPGQHFREIVGSPYYMAPGALQRDYGSEVDVWSAGVILYILLCGVPPFWAGKSEFQVSLEDQLIIKEVLGHTWIQNTEKASNIPLGENVRLRIKQFSLMNKFKEVLGVVADNLPDDQVDSIREMFDTMDTDKNGALTCEELKHGFCSYGQLVQDQDVQMFMEAECLFSDFPRNCRESPRSILTSICSFYLLN</sequence>
<comment type="caution">
    <text evidence="1">The sequence shown here is derived from an EMBL/GenBank/DDBJ whole genome shotgun (WGS) entry which is preliminary data.</text>
</comment>
<evidence type="ECO:0000313" key="2">
    <source>
        <dbReference type="Proteomes" id="UP001057402"/>
    </source>
</evidence>
<proteinExistence type="predicted"/>
<gene>
    <name evidence="1" type="ORF">MLD38_038459</name>
</gene>
<dbReference type="EMBL" id="CM042891">
    <property type="protein sequence ID" value="KAI4302748.1"/>
    <property type="molecule type" value="Genomic_DNA"/>
</dbReference>
<protein>
    <submittedName>
        <fullName evidence="1">Uncharacterized protein</fullName>
    </submittedName>
</protein>
<reference evidence="2" key="1">
    <citation type="journal article" date="2023" name="Front. Plant Sci.">
        <title>Chromosomal-level genome assembly of Melastoma candidum provides insights into trichome evolution.</title>
        <authorList>
            <person name="Zhong Y."/>
            <person name="Wu W."/>
            <person name="Sun C."/>
            <person name="Zou P."/>
            <person name="Liu Y."/>
            <person name="Dai S."/>
            <person name="Zhou R."/>
        </authorList>
    </citation>
    <scope>NUCLEOTIDE SEQUENCE [LARGE SCALE GENOMIC DNA]</scope>
</reference>
<keyword evidence="2" id="KW-1185">Reference proteome</keyword>
<evidence type="ECO:0000313" key="1">
    <source>
        <dbReference type="EMBL" id="KAI4302748.1"/>
    </source>
</evidence>
<name>A0ACB9KZK1_9MYRT</name>